<dbReference type="AlphaFoldDB" id="B9KGH1"/>
<accession>B9KGH1</accession>
<evidence type="ECO:0000313" key="1">
    <source>
        <dbReference type="EMBL" id="ACM64878.1"/>
    </source>
</evidence>
<dbReference type="HOGENOM" id="CLU_1136400_0_0_7"/>
<sequence length="272" mass="32120">MNIFKKNMEYKISATTTLFKLYIDYLSVDLSNFFRNDSNRGRNIHVILSFVDILLNIDLTDVFGETLLETNKKELKLLEVFIDKFLATGRNLTNIKKENINVLCVAKILEDEDLFNLFREAKFAGNYFRKVSKKPYMKDFKQYCNSEKPKGFTQSVLELHNALSHLAIFLLQDDQSDLFNNIDKAKNHIYRSILDYYKIMIRFSINEIQQKDLLTQSFYSIREQEFLFLGQDLKHKKINFFNPQNQLIEKVDIIKAYKTLFNTINNILDPSV</sequence>
<proteinExistence type="predicted"/>
<geneLocation type="plasmid" evidence="2">
    <name>megaplasmid pCL2100</name>
</geneLocation>
<reference evidence="1 2" key="1">
    <citation type="journal article" date="2008" name="Foodborne Pathog. Dis.">
        <title>The complete genome sequence and analysis of the human pathogen Campylobacter lari.</title>
        <authorList>
            <person name="Miller W.G."/>
            <person name="Wang G."/>
            <person name="Binnewies T.T."/>
            <person name="Parker C.T."/>
        </authorList>
    </citation>
    <scope>NUCLEOTIDE SEQUENCE [LARGE SCALE GENOMIC DNA]</scope>
    <source>
        <strain evidence="2">RM2100 / D67 / ATCC BAA-1060</strain>
        <plasmid evidence="1">pCL2100</plasmid>
    </source>
</reference>
<dbReference type="Proteomes" id="UP000007727">
    <property type="component" value="Plasmid pCL2100"/>
</dbReference>
<gene>
    <name evidence="1" type="ordered locus">Cla_a006</name>
</gene>
<keyword evidence="2" id="KW-1185">Reference proteome</keyword>
<protein>
    <submittedName>
        <fullName evidence="1">Uncharacterized protein</fullName>
    </submittedName>
</protein>
<dbReference type="eggNOG" id="ENOG5030NTA">
    <property type="taxonomic scope" value="Bacteria"/>
</dbReference>
<evidence type="ECO:0000313" key="2">
    <source>
        <dbReference type="Proteomes" id="UP000007727"/>
    </source>
</evidence>
<name>B9KGH1_CAMLR</name>
<dbReference type="PATRIC" id="fig|306263.5.peg.1558"/>
<dbReference type="KEGG" id="cla:Cla_a006"/>
<dbReference type="RefSeq" id="WP_012662255.1">
    <property type="nucleotide sequence ID" value="NC_012040.1"/>
</dbReference>
<dbReference type="EMBL" id="CP000933">
    <property type="protein sequence ID" value="ACM64878.1"/>
    <property type="molecule type" value="Genomic_DNA"/>
</dbReference>
<organism evidence="1 2">
    <name type="scientific">Campylobacter lari (strain RM2100 / D67 / ATCC BAA-1060)</name>
    <dbReference type="NCBI Taxonomy" id="306263"/>
    <lineage>
        <taxon>Bacteria</taxon>
        <taxon>Pseudomonadati</taxon>
        <taxon>Campylobacterota</taxon>
        <taxon>Epsilonproteobacteria</taxon>
        <taxon>Campylobacterales</taxon>
        <taxon>Campylobacteraceae</taxon>
        <taxon>Campylobacter</taxon>
    </lineage>
</organism>
<keyword evidence="1" id="KW-0614">Plasmid</keyword>